<organism evidence="1 2">
    <name type="scientific">Olea europaea subsp. europaea</name>
    <dbReference type="NCBI Taxonomy" id="158383"/>
    <lineage>
        <taxon>Eukaryota</taxon>
        <taxon>Viridiplantae</taxon>
        <taxon>Streptophyta</taxon>
        <taxon>Embryophyta</taxon>
        <taxon>Tracheophyta</taxon>
        <taxon>Spermatophyta</taxon>
        <taxon>Magnoliopsida</taxon>
        <taxon>eudicotyledons</taxon>
        <taxon>Gunneridae</taxon>
        <taxon>Pentapetalae</taxon>
        <taxon>asterids</taxon>
        <taxon>lamiids</taxon>
        <taxon>Lamiales</taxon>
        <taxon>Oleaceae</taxon>
        <taxon>Oleeae</taxon>
        <taxon>Olea</taxon>
    </lineage>
</organism>
<gene>
    <name evidence="1" type="ORF">OLEA9_A020236</name>
</gene>
<evidence type="ECO:0000313" key="1">
    <source>
        <dbReference type="EMBL" id="CAA2987337.1"/>
    </source>
</evidence>
<evidence type="ECO:0000313" key="2">
    <source>
        <dbReference type="Proteomes" id="UP000594638"/>
    </source>
</evidence>
<name>A0A8S0S4S1_OLEEU</name>
<sequence>MESLFLASYTSYSEELIVNSDLQSETGLEGLRPSQESLAEAKQIANKRENSYKVKIEGHREHEMVLEWKSVPLIKVSTWISIGSVEARCWTAVCHEFEEVVVVIVHKAVVVTKWRQLHWIWVFFVESDDCGVIEIAVVIFGIGGSATDRDVDGGGIGVGGDGGHCSGKPTTVLYCFAMVCGGGGNGDRDGGCDGCGSGRR</sequence>
<comment type="caution">
    <text evidence="1">The sequence shown here is derived from an EMBL/GenBank/DDBJ whole genome shotgun (WGS) entry which is preliminary data.</text>
</comment>
<accession>A0A8S0S4S1</accession>
<reference evidence="1 2" key="1">
    <citation type="submission" date="2019-12" db="EMBL/GenBank/DDBJ databases">
        <authorList>
            <person name="Alioto T."/>
            <person name="Alioto T."/>
            <person name="Gomez Garrido J."/>
        </authorList>
    </citation>
    <scope>NUCLEOTIDE SEQUENCE [LARGE SCALE GENOMIC DNA]</scope>
</reference>
<dbReference type="Proteomes" id="UP000594638">
    <property type="component" value="Unassembled WGS sequence"/>
</dbReference>
<keyword evidence="2" id="KW-1185">Reference proteome</keyword>
<protein>
    <submittedName>
        <fullName evidence="1">Uncharacterized protein</fullName>
    </submittedName>
</protein>
<dbReference type="AlphaFoldDB" id="A0A8S0S4S1"/>
<dbReference type="EMBL" id="CACTIH010003916">
    <property type="protein sequence ID" value="CAA2987337.1"/>
    <property type="molecule type" value="Genomic_DNA"/>
</dbReference>
<dbReference type="Gramene" id="OE9A020236T1">
    <property type="protein sequence ID" value="OE9A020236C1"/>
    <property type="gene ID" value="OE9A020236"/>
</dbReference>
<proteinExistence type="predicted"/>